<dbReference type="RefSeq" id="WP_067527282.1">
    <property type="nucleotide sequence ID" value="NZ_JABELX010000006.1"/>
</dbReference>
<dbReference type="InterPro" id="IPR000468">
    <property type="entry name" value="Barstar"/>
</dbReference>
<comment type="similarity">
    <text evidence="1">Belongs to the barstar family.</text>
</comment>
<dbReference type="SUPFAM" id="SSF52038">
    <property type="entry name" value="Barstar-related"/>
    <property type="match status" value="1"/>
</dbReference>
<comment type="caution">
    <text evidence="3">The sequence shown here is derived from an EMBL/GenBank/DDBJ whole genome shotgun (WGS) entry which is preliminary data.</text>
</comment>
<dbReference type="Pfam" id="PF01337">
    <property type="entry name" value="Barstar"/>
    <property type="match status" value="1"/>
</dbReference>
<dbReference type="AlphaFoldDB" id="A0A849BZN6"/>
<reference evidence="3 4" key="1">
    <citation type="submission" date="2020-05" db="EMBL/GenBank/DDBJ databases">
        <title>MicrobeNet Type strains.</title>
        <authorList>
            <person name="Nicholson A.C."/>
        </authorList>
    </citation>
    <scope>NUCLEOTIDE SEQUENCE [LARGE SCALE GENOMIC DNA]</scope>
    <source>
        <strain evidence="3 4">JCM 3224</strain>
    </source>
</reference>
<protein>
    <submittedName>
        <fullName evidence="3">Barstar family protein</fullName>
    </submittedName>
</protein>
<gene>
    <name evidence="3" type="ORF">HLB23_19490</name>
</gene>
<evidence type="ECO:0000256" key="1">
    <source>
        <dbReference type="ARBA" id="ARBA00006845"/>
    </source>
</evidence>
<sequence>MARPISLSRFLSVAETAPADDGRTARKSDRVEQRSSVLGALPVSAAEFSGVRYATPDDYAAREVRGSRMRTVAGVFDEFAAALQFPYYFGGNKDAFDECLRDLDDFIGPVRGYVIAVRDAAQVLGEEPDQRTWFAEAMVDCADYWARRDVVFRVVLQGDAPAGVSAARLELDSRNRE</sequence>
<keyword evidence="4" id="KW-1185">Reference proteome</keyword>
<name>A0A849BZN6_9NOCA</name>
<organism evidence="3 4">
    <name type="scientific">Nocardia uniformis</name>
    <dbReference type="NCBI Taxonomy" id="53432"/>
    <lineage>
        <taxon>Bacteria</taxon>
        <taxon>Bacillati</taxon>
        <taxon>Actinomycetota</taxon>
        <taxon>Actinomycetes</taxon>
        <taxon>Mycobacteriales</taxon>
        <taxon>Nocardiaceae</taxon>
        <taxon>Nocardia</taxon>
    </lineage>
</organism>
<dbReference type="CDD" id="cd05141">
    <property type="entry name" value="Barstar_evA4336-like"/>
    <property type="match status" value="1"/>
</dbReference>
<dbReference type="InterPro" id="IPR035905">
    <property type="entry name" value="Barstar-like_sf"/>
</dbReference>
<accession>A0A849BZN6</accession>
<dbReference type="Proteomes" id="UP000586827">
    <property type="component" value="Unassembled WGS sequence"/>
</dbReference>
<dbReference type="Gene3D" id="3.30.370.10">
    <property type="entry name" value="Barstar-like"/>
    <property type="match status" value="1"/>
</dbReference>
<evidence type="ECO:0000313" key="3">
    <source>
        <dbReference type="EMBL" id="NNH72013.1"/>
    </source>
</evidence>
<evidence type="ECO:0000313" key="4">
    <source>
        <dbReference type="Proteomes" id="UP000586827"/>
    </source>
</evidence>
<proteinExistence type="inferred from homology"/>
<evidence type="ECO:0000259" key="2">
    <source>
        <dbReference type="Pfam" id="PF01337"/>
    </source>
</evidence>
<dbReference type="EMBL" id="JABELX010000006">
    <property type="protein sequence ID" value="NNH72013.1"/>
    <property type="molecule type" value="Genomic_DNA"/>
</dbReference>
<feature type="domain" description="Barstar (barnase inhibitor)" evidence="2">
    <location>
        <begin position="61"/>
        <end position="157"/>
    </location>
</feature>